<dbReference type="Gene3D" id="3.30.70.2050">
    <property type="match status" value="1"/>
</dbReference>
<comment type="caution">
    <text evidence="1">The sequence shown here is derived from an EMBL/GenBank/DDBJ whole genome shotgun (WGS) entry which is preliminary data.</text>
</comment>
<dbReference type="AlphaFoldDB" id="A0A099FBN1"/>
<name>A0A099FBN1_9RHOB</name>
<dbReference type="Proteomes" id="UP000029917">
    <property type="component" value="Unassembled WGS sequence"/>
</dbReference>
<dbReference type="STRING" id="690417.IC63_07700"/>
<dbReference type="PROSITE" id="PS51257">
    <property type="entry name" value="PROKAR_LIPOPROTEIN"/>
    <property type="match status" value="1"/>
</dbReference>
<dbReference type="RefSeq" id="WP_036718616.1">
    <property type="nucleotide sequence ID" value="NZ_JRKS01000018.1"/>
</dbReference>
<dbReference type="OrthoDB" id="7354657at2"/>
<dbReference type="EMBL" id="JRKS01000018">
    <property type="protein sequence ID" value="KGJ07643.1"/>
    <property type="molecule type" value="Genomic_DNA"/>
</dbReference>
<accession>A0A099FBN1</accession>
<protein>
    <submittedName>
        <fullName evidence="1">Copper chaperone</fullName>
    </submittedName>
</protein>
<organism evidence="1 2">
    <name type="scientific">Paracoccus sphaerophysae</name>
    <dbReference type="NCBI Taxonomy" id="690417"/>
    <lineage>
        <taxon>Bacteria</taxon>
        <taxon>Pseudomonadati</taxon>
        <taxon>Pseudomonadota</taxon>
        <taxon>Alphaproteobacteria</taxon>
        <taxon>Rhodobacterales</taxon>
        <taxon>Paracoccaceae</taxon>
        <taxon>Paracoccus</taxon>
    </lineage>
</organism>
<dbReference type="Gene3D" id="3.30.70.2060">
    <property type="match status" value="1"/>
</dbReference>
<gene>
    <name evidence="1" type="ORF">IC63_07700</name>
</gene>
<dbReference type="SUPFAM" id="SSF160387">
    <property type="entry name" value="NosL/MerB-like"/>
    <property type="match status" value="1"/>
</dbReference>
<reference evidence="1 2" key="2">
    <citation type="submission" date="2014-10" db="EMBL/GenBank/DDBJ databases">
        <title>Paracoccus sanguinis sp. nov., isolated from clinical specimens of New York State patients.</title>
        <authorList>
            <person name="Mingle L.A."/>
            <person name="Cole J.A."/>
            <person name="Lapierre P."/>
            <person name="Musser K.A."/>
        </authorList>
    </citation>
    <scope>NUCLEOTIDE SEQUENCE [LARGE SCALE GENOMIC DNA]</scope>
    <source>
        <strain evidence="1 2">HAMBI 3106</strain>
    </source>
</reference>
<evidence type="ECO:0000313" key="2">
    <source>
        <dbReference type="Proteomes" id="UP000029917"/>
    </source>
</evidence>
<dbReference type="Pfam" id="PF05573">
    <property type="entry name" value="NosL"/>
    <property type="match status" value="1"/>
</dbReference>
<evidence type="ECO:0000313" key="1">
    <source>
        <dbReference type="EMBL" id="KGJ07643.1"/>
    </source>
</evidence>
<dbReference type="PANTHER" id="PTHR41247">
    <property type="entry name" value="HTH-TYPE TRANSCRIPTIONAL REPRESSOR YCNK"/>
    <property type="match status" value="1"/>
</dbReference>
<proteinExistence type="predicted"/>
<sequence length="193" mass="20377">MRPALAALLLVAALAGCREEAVPRPDPVAMTKEAIGHFCQMNLLEHPGPKAQVHLKGMPNPLFFSQVRDAVAFRLLPEQQGEITAIYVSDMAKAPWADPGATNWIAAEDAFYVVGSAQAGGMGTPELIPFGTEPAARGFADQHGGSVQRLDDIPAQLVLAPDGPAGTTDAQDDADFAARLKALSANRPEEKTP</sequence>
<reference evidence="1 2" key="1">
    <citation type="submission" date="2014-09" db="EMBL/GenBank/DDBJ databases">
        <authorList>
            <person name="McGinnis J.M."/>
            <person name="Wolfgang W.J."/>
        </authorList>
    </citation>
    <scope>NUCLEOTIDE SEQUENCE [LARGE SCALE GENOMIC DNA]</scope>
    <source>
        <strain evidence="1 2">HAMBI 3106</strain>
    </source>
</reference>
<dbReference type="InterPro" id="IPR008719">
    <property type="entry name" value="N2O_reductase_NosL"/>
</dbReference>
<dbReference type="PANTHER" id="PTHR41247:SF1">
    <property type="entry name" value="HTH-TYPE TRANSCRIPTIONAL REPRESSOR YCNK"/>
    <property type="match status" value="1"/>
</dbReference>
<keyword evidence="2" id="KW-1185">Reference proteome</keyword>